<name>A0A7C9P3P5_9GAMM</name>
<comment type="similarity">
    <text evidence="1">Belongs to the 4-oxalocrotonate tautomerase family.</text>
</comment>
<evidence type="ECO:0000259" key="3">
    <source>
        <dbReference type="Pfam" id="PF01361"/>
    </source>
</evidence>
<reference evidence="4 5" key="1">
    <citation type="submission" date="2020-01" db="EMBL/GenBank/DDBJ databases">
        <title>Whole genome sequencing of Halomonas alkaliphila strain LS44.</title>
        <authorList>
            <person name="Kumar S."/>
            <person name="Paul D."/>
            <person name="Shouche Y."/>
            <person name="Suryavanshi M.V."/>
        </authorList>
    </citation>
    <scope>NUCLEOTIDE SEQUENCE [LARGE SCALE GENOMIC DNA]</scope>
    <source>
        <strain evidence="4 5">LS44</strain>
    </source>
</reference>
<keyword evidence="2" id="KW-0413">Isomerase</keyword>
<proteinExistence type="inferred from homology"/>
<evidence type="ECO:0000313" key="5">
    <source>
        <dbReference type="Proteomes" id="UP000480312"/>
    </source>
</evidence>
<accession>A0A7C9P3P5</accession>
<comment type="caution">
    <text evidence="4">The sequence shown here is derived from an EMBL/GenBank/DDBJ whole genome shotgun (WGS) entry which is preliminary data.</text>
</comment>
<protein>
    <submittedName>
        <fullName evidence="4">4-oxalocrotonate tautomerase family protein</fullName>
    </submittedName>
</protein>
<dbReference type="PANTHER" id="PTHR35530">
    <property type="entry name" value="TAUTOMERASE-RELATED"/>
    <property type="match status" value="1"/>
</dbReference>
<sequence length="66" mass="7586">MPIVTIQQFPRDVAQKRELAKRITDAFCDVYGTDPVSVQVFFQEVTQENWSKGGQMGSDRDKHQNN</sequence>
<dbReference type="Gene3D" id="3.30.429.10">
    <property type="entry name" value="Macrophage Migration Inhibitory Factor"/>
    <property type="match status" value="1"/>
</dbReference>
<dbReference type="PANTHER" id="PTHR35530:SF2">
    <property type="entry name" value="BSL4019 PROTEIN"/>
    <property type="match status" value="1"/>
</dbReference>
<dbReference type="InterPro" id="IPR004370">
    <property type="entry name" value="4-OT-like_dom"/>
</dbReference>
<dbReference type="Pfam" id="PF01361">
    <property type="entry name" value="Tautomerase"/>
    <property type="match status" value="1"/>
</dbReference>
<dbReference type="Proteomes" id="UP000480312">
    <property type="component" value="Unassembled WGS sequence"/>
</dbReference>
<dbReference type="AlphaFoldDB" id="A0A7C9P3P5"/>
<feature type="domain" description="4-oxalocrotonate tautomerase-like" evidence="3">
    <location>
        <begin position="2"/>
        <end position="59"/>
    </location>
</feature>
<organism evidence="4 5">
    <name type="scientific">Vreelandella alkaliphila</name>
    <dbReference type="NCBI Taxonomy" id="272774"/>
    <lineage>
        <taxon>Bacteria</taxon>
        <taxon>Pseudomonadati</taxon>
        <taxon>Pseudomonadota</taxon>
        <taxon>Gammaproteobacteria</taxon>
        <taxon>Oceanospirillales</taxon>
        <taxon>Halomonadaceae</taxon>
        <taxon>Vreelandella</taxon>
    </lineage>
</organism>
<evidence type="ECO:0000256" key="1">
    <source>
        <dbReference type="ARBA" id="ARBA00006723"/>
    </source>
</evidence>
<dbReference type="GO" id="GO:0016853">
    <property type="term" value="F:isomerase activity"/>
    <property type="evidence" value="ECO:0007669"/>
    <property type="project" value="UniProtKB-KW"/>
</dbReference>
<evidence type="ECO:0000256" key="2">
    <source>
        <dbReference type="ARBA" id="ARBA00023235"/>
    </source>
</evidence>
<dbReference type="InterPro" id="IPR014347">
    <property type="entry name" value="Tautomerase/MIF_sf"/>
</dbReference>
<evidence type="ECO:0000313" key="4">
    <source>
        <dbReference type="EMBL" id="NDL71230.1"/>
    </source>
</evidence>
<dbReference type="OrthoDB" id="3395834at2"/>
<gene>
    <name evidence="4" type="ORF">GPL32_12035</name>
</gene>
<dbReference type="SUPFAM" id="SSF55331">
    <property type="entry name" value="Tautomerase/MIF"/>
    <property type="match status" value="1"/>
</dbReference>
<dbReference type="EMBL" id="JAAEHK010000015">
    <property type="protein sequence ID" value="NDL71230.1"/>
    <property type="molecule type" value="Genomic_DNA"/>
</dbReference>
<dbReference type="RefSeq" id="WP_162219096.1">
    <property type="nucleotide sequence ID" value="NZ_JAAEHK010000015.1"/>
</dbReference>